<dbReference type="InterPro" id="IPR040372">
    <property type="entry name" value="YaeB-like"/>
</dbReference>
<dbReference type="PANTHER" id="PTHR12818">
    <property type="entry name" value="TRNA (ADENINE(37)-N6)-METHYLTRANSFERASE"/>
    <property type="match status" value="1"/>
</dbReference>
<proteinExistence type="predicted"/>
<dbReference type="AlphaFoldDB" id="A0A834Z3S2"/>
<organism evidence="1 2">
    <name type="scientific">Tetracentron sinense</name>
    <name type="common">Spur-leaf</name>
    <dbReference type="NCBI Taxonomy" id="13715"/>
    <lineage>
        <taxon>Eukaryota</taxon>
        <taxon>Viridiplantae</taxon>
        <taxon>Streptophyta</taxon>
        <taxon>Embryophyta</taxon>
        <taxon>Tracheophyta</taxon>
        <taxon>Spermatophyta</taxon>
        <taxon>Magnoliopsida</taxon>
        <taxon>Trochodendrales</taxon>
        <taxon>Trochodendraceae</taxon>
        <taxon>Tetracentron</taxon>
    </lineage>
</organism>
<evidence type="ECO:0000313" key="2">
    <source>
        <dbReference type="Proteomes" id="UP000655225"/>
    </source>
</evidence>
<dbReference type="Proteomes" id="UP000655225">
    <property type="component" value="Unassembled WGS sequence"/>
</dbReference>
<accession>A0A834Z3S2</accession>
<dbReference type="OrthoDB" id="4882at2759"/>
<name>A0A834Z3S2_TETSI</name>
<comment type="caution">
    <text evidence="1">The sequence shown here is derived from an EMBL/GenBank/DDBJ whole genome shotgun (WGS) entry which is preliminary data.</text>
</comment>
<keyword evidence="2" id="KW-1185">Reference proteome</keyword>
<sequence length="115" mass="12996">MRFSSSFPINLAVVDLVETEVQNPNLFSLIAVCFMRRKSRDLHLKVRELEVSLKSSSENCVAERQGRIRAQQDLRKALVPHDSDSLELTSYPMAPIAIIQSCFSTRYFGSTRSGC</sequence>
<dbReference type="EMBL" id="JABCRI010000009">
    <property type="protein sequence ID" value="KAF8400409.1"/>
    <property type="molecule type" value="Genomic_DNA"/>
</dbReference>
<evidence type="ECO:0000313" key="1">
    <source>
        <dbReference type="EMBL" id="KAF8400409.1"/>
    </source>
</evidence>
<protein>
    <submittedName>
        <fullName evidence="1">Uncharacterized protein</fullName>
    </submittedName>
</protein>
<dbReference type="PANTHER" id="PTHR12818:SF0">
    <property type="entry name" value="TRNA (ADENINE(37)-N6)-METHYLTRANSFERASE"/>
    <property type="match status" value="1"/>
</dbReference>
<gene>
    <name evidence="1" type="ORF">HHK36_013707</name>
</gene>
<reference evidence="1 2" key="1">
    <citation type="submission" date="2020-04" db="EMBL/GenBank/DDBJ databases">
        <title>Plant Genome Project.</title>
        <authorList>
            <person name="Zhang R.-G."/>
        </authorList>
    </citation>
    <scope>NUCLEOTIDE SEQUENCE [LARGE SCALE GENOMIC DNA]</scope>
    <source>
        <strain evidence="1">YNK0</strain>
        <tissue evidence="1">Leaf</tissue>
    </source>
</reference>